<evidence type="ECO:0000256" key="4">
    <source>
        <dbReference type="HAMAP-Rule" id="MF_01368"/>
    </source>
</evidence>
<dbReference type="InterPro" id="IPR000456">
    <property type="entry name" value="Ribosomal_bL17"/>
</dbReference>
<dbReference type="InterPro" id="IPR047859">
    <property type="entry name" value="Ribosomal_bL17_CS"/>
</dbReference>
<gene>
    <name evidence="4" type="primary">rplQ</name>
    <name evidence="6" type="ORF">A2725_00420</name>
</gene>
<evidence type="ECO:0000313" key="7">
    <source>
        <dbReference type="Proteomes" id="UP000177067"/>
    </source>
</evidence>
<comment type="caution">
    <text evidence="6">The sequence shown here is derived from an EMBL/GenBank/DDBJ whole genome shotgun (WGS) entry which is preliminary data.</text>
</comment>
<protein>
    <recommendedName>
        <fullName evidence="4">Large ribosomal subunit protein bL17</fullName>
    </recommendedName>
</protein>
<keyword evidence="2 4" id="KW-0689">Ribosomal protein</keyword>
<reference evidence="6 7" key="1">
    <citation type="journal article" date="2016" name="Nat. Commun.">
        <title>Thousands of microbial genomes shed light on interconnected biogeochemical processes in an aquifer system.</title>
        <authorList>
            <person name="Anantharaman K."/>
            <person name="Brown C.T."/>
            <person name="Hug L.A."/>
            <person name="Sharon I."/>
            <person name="Castelle C.J."/>
            <person name="Probst A.J."/>
            <person name="Thomas B.C."/>
            <person name="Singh A."/>
            <person name="Wilkins M.J."/>
            <person name="Karaoz U."/>
            <person name="Brodie E.L."/>
            <person name="Williams K.H."/>
            <person name="Hubbard S.S."/>
            <person name="Banfield J.F."/>
        </authorList>
    </citation>
    <scope>NUCLEOTIDE SEQUENCE [LARGE SCALE GENOMIC DNA]</scope>
</reference>
<dbReference type="GO" id="GO:0006412">
    <property type="term" value="P:translation"/>
    <property type="evidence" value="ECO:0007669"/>
    <property type="project" value="UniProtKB-UniRule"/>
</dbReference>
<dbReference type="NCBIfam" id="TIGR00059">
    <property type="entry name" value="L17"/>
    <property type="match status" value="1"/>
</dbReference>
<name>A0A1F6LL25_9BACT</name>
<evidence type="ECO:0000313" key="6">
    <source>
        <dbReference type="EMBL" id="OGH60100.1"/>
    </source>
</evidence>
<evidence type="ECO:0000256" key="3">
    <source>
        <dbReference type="ARBA" id="ARBA00023274"/>
    </source>
</evidence>
<proteinExistence type="inferred from homology"/>
<dbReference type="Gene3D" id="3.90.1030.10">
    <property type="entry name" value="Ribosomal protein L17"/>
    <property type="match status" value="1"/>
</dbReference>
<evidence type="ECO:0000256" key="2">
    <source>
        <dbReference type="ARBA" id="ARBA00022980"/>
    </source>
</evidence>
<dbReference type="PANTHER" id="PTHR14413">
    <property type="entry name" value="RIBOSOMAL PROTEIN L17"/>
    <property type="match status" value="1"/>
</dbReference>
<dbReference type="GO" id="GO:0022625">
    <property type="term" value="C:cytosolic large ribosomal subunit"/>
    <property type="evidence" value="ECO:0007669"/>
    <property type="project" value="TreeGrafter"/>
</dbReference>
<comment type="subunit">
    <text evidence="4">Part of the 50S ribosomal subunit. Contacts protein L32.</text>
</comment>
<dbReference type="EMBL" id="MFPS01000003">
    <property type="protein sequence ID" value="OGH60100.1"/>
    <property type="molecule type" value="Genomic_DNA"/>
</dbReference>
<dbReference type="InterPro" id="IPR036373">
    <property type="entry name" value="Ribosomal_bL17_sf"/>
</dbReference>
<dbReference type="AlphaFoldDB" id="A0A1F6LL25"/>
<sequence length="116" mass="13108">MRHKIKKATLGREKAQREALMRNLAESLILNGSIRTTKAKARALRSFVEPLVTKAKKNDLTAKRNLLKALYTKEVVNKLLKEIAPNYKERNGGYTRITKLGARANDAAEMAKIEFV</sequence>
<accession>A0A1F6LL25</accession>
<evidence type="ECO:0000256" key="1">
    <source>
        <dbReference type="ARBA" id="ARBA00008777"/>
    </source>
</evidence>
<evidence type="ECO:0000256" key="5">
    <source>
        <dbReference type="RuleBase" id="RU000660"/>
    </source>
</evidence>
<keyword evidence="3 4" id="KW-0687">Ribonucleoprotein</keyword>
<dbReference type="HAMAP" id="MF_01368">
    <property type="entry name" value="Ribosomal_bL17"/>
    <property type="match status" value="1"/>
</dbReference>
<dbReference type="Pfam" id="PF01196">
    <property type="entry name" value="Ribosomal_L17"/>
    <property type="match status" value="1"/>
</dbReference>
<dbReference type="GO" id="GO:0003735">
    <property type="term" value="F:structural constituent of ribosome"/>
    <property type="evidence" value="ECO:0007669"/>
    <property type="project" value="InterPro"/>
</dbReference>
<dbReference type="Proteomes" id="UP000177067">
    <property type="component" value="Unassembled WGS sequence"/>
</dbReference>
<dbReference type="PROSITE" id="PS01167">
    <property type="entry name" value="RIBOSOMAL_L17"/>
    <property type="match status" value="1"/>
</dbReference>
<dbReference type="PANTHER" id="PTHR14413:SF16">
    <property type="entry name" value="LARGE RIBOSOMAL SUBUNIT PROTEIN BL17M"/>
    <property type="match status" value="1"/>
</dbReference>
<comment type="similarity">
    <text evidence="1 4 5">Belongs to the bacterial ribosomal protein bL17 family.</text>
</comment>
<dbReference type="SUPFAM" id="SSF64263">
    <property type="entry name" value="Prokaryotic ribosomal protein L17"/>
    <property type="match status" value="1"/>
</dbReference>
<organism evidence="6 7">
    <name type="scientific">Candidatus Magasanikbacteria bacterium RIFCSPHIGHO2_01_FULL_33_34</name>
    <dbReference type="NCBI Taxonomy" id="1798671"/>
    <lineage>
        <taxon>Bacteria</taxon>
        <taxon>Candidatus Magasanikiibacteriota</taxon>
    </lineage>
</organism>